<keyword evidence="2" id="KW-1185">Reference proteome</keyword>
<accession>A0AAV7XHV5</accession>
<protein>
    <submittedName>
        <fullName evidence="1">Uncharacterized protein</fullName>
    </submittedName>
</protein>
<comment type="caution">
    <text evidence="1">The sequence shown here is derived from an EMBL/GenBank/DDBJ whole genome shotgun (WGS) entry which is preliminary data.</text>
</comment>
<evidence type="ECO:0000313" key="1">
    <source>
        <dbReference type="EMBL" id="KAJ1524586.1"/>
    </source>
</evidence>
<name>A0AAV7XHV5_9NEOP</name>
<gene>
    <name evidence="1" type="ORF">ONE63_011072</name>
</gene>
<evidence type="ECO:0000313" key="2">
    <source>
        <dbReference type="Proteomes" id="UP001075354"/>
    </source>
</evidence>
<dbReference type="Proteomes" id="UP001075354">
    <property type="component" value="Chromosome 9"/>
</dbReference>
<dbReference type="AlphaFoldDB" id="A0AAV7XHV5"/>
<reference evidence="1" key="1">
    <citation type="submission" date="2022-12" db="EMBL/GenBank/DDBJ databases">
        <title>Chromosome-level genome assembly of the bean flower thrips Megalurothrips usitatus.</title>
        <authorList>
            <person name="Ma L."/>
            <person name="Liu Q."/>
            <person name="Li H."/>
            <person name="Cai W."/>
        </authorList>
    </citation>
    <scope>NUCLEOTIDE SEQUENCE</scope>
    <source>
        <strain evidence="1">Cailab_2022a</strain>
    </source>
</reference>
<sequence length="233" mass="25902">MQNSQAEPSATQLCTLLRESLECLRTTSVSLNNNASATTHINNGKRVRLTDFDACLKGEAIRFYSTLPVLTTCSYFALDNALASEFGEHRPLTAILAALRKCEQQGGESIRLFSRRLQALHRQVFPANTEVSEVMLVTFLIDGLNDEQLKRDAGRQRFNNYRDALTWLTSYDYEQPQRRVRAVDVVDTAVTSAPAAPAVSTTTSTRSSQVIDQLIATVNKNNEILARMTSPSQ</sequence>
<dbReference type="EMBL" id="JAPTSV010000009">
    <property type="protein sequence ID" value="KAJ1524586.1"/>
    <property type="molecule type" value="Genomic_DNA"/>
</dbReference>
<proteinExistence type="predicted"/>
<organism evidence="1 2">
    <name type="scientific">Megalurothrips usitatus</name>
    <name type="common">bean blossom thrips</name>
    <dbReference type="NCBI Taxonomy" id="439358"/>
    <lineage>
        <taxon>Eukaryota</taxon>
        <taxon>Metazoa</taxon>
        <taxon>Ecdysozoa</taxon>
        <taxon>Arthropoda</taxon>
        <taxon>Hexapoda</taxon>
        <taxon>Insecta</taxon>
        <taxon>Pterygota</taxon>
        <taxon>Neoptera</taxon>
        <taxon>Paraneoptera</taxon>
        <taxon>Thysanoptera</taxon>
        <taxon>Terebrantia</taxon>
        <taxon>Thripoidea</taxon>
        <taxon>Thripidae</taxon>
        <taxon>Megalurothrips</taxon>
    </lineage>
</organism>